<dbReference type="InterPro" id="IPR008651">
    <property type="entry name" value="Uncharacterised_HicB"/>
</dbReference>
<dbReference type="Gene3D" id="1.10.1220.10">
    <property type="entry name" value="Met repressor-like"/>
    <property type="match status" value="1"/>
</dbReference>
<sequence>MNKPLSYKNYSANVEFDADDRIFVGHLTGITDIVSFHGESVSELIKAFEAAVDGYITMSEMHGVKPQKPYSGKLMLRISPEIHAKVARTAEASGKSINAWVADVLQAA</sequence>
<dbReference type="SUPFAM" id="SSF47598">
    <property type="entry name" value="Ribbon-helix-helix"/>
    <property type="match status" value="1"/>
</dbReference>
<dbReference type="SUPFAM" id="SSF143100">
    <property type="entry name" value="TTHA1013/TTHA0281-like"/>
    <property type="match status" value="1"/>
</dbReference>
<dbReference type="AlphaFoldDB" id="A0A6M9PD02"/>
<evidence type="ECO:0000313" key="1">
    <source>
        <dbReference type="EMBL" id="QKM59824.1"/>
    </source>
</evidence>
<dbReference type="KEGG" id="pard:DN92_01525"/>
<accession>A0A6M9PD02</accession>
<dbReference type="Pfam" id="PF05534">
    <property type="entry name" value="HicB"/>
    <property type="match status" value="1"/>
</dbReference>
<proteinExistence type="predicted"/>
<dbReference type="GO" id="GO:0006355">
    <property type="term" value="P:regulation of DNA-templated transcription"/>
    <property type="evidence" value="ECO:0007669"/>
    <property type="project" value="InterPro"/>
</dbReference>
<name>A0A6M9PD02_9BURK</name>
<dbReference type="InterPro" id="IPR035069">
    <property type="entry name" value="TTHA1013/TTHA0281-like"/>
</dbReference>
<dbReference type="InterPro" id="IPR010985">
    <property type="entry name" value="Ribbon_hlx_hlx"/>
</dbReference>
<keyword evidence="2" id="KW-1185">Reference proteome</keyword>
<reference evidence="1 2" key="1">
    <citation type="submission" date="2018-04" db="EMBL/GenBank/DDBJ databases">
        <title>Polynucleobacter sp. UK-Long2-W17 genome.</title>
        <authorList>
            <person name="Hahn M.W."/>
        </authorList>
    </citation>
    <scope>NUCLEOTIDE SEQUENCE [LARGE SCALE GENOMIC DNA]</scope>
    <source>
        <strain evidence="1 2">UK-Long2-W17</strain>
    </source>
</reference>
<dbReference type="EMBL" id="CP028940">
    <property type="protein sequence ID" value="QKM59824.1"/>
    <property type="molecule type" value="Genomic_DNA"/>
</dbReference>
<dbReference type="Proteomes" id="UP000501090">
    <property type="component" value="Chromosome"/>
</dbReference>
<dbReference type="InterPro" id="IPR013321">
    <property type="entry name" value="Arc_rbn_hlx_hlx"/>
</dbReference>
<gene>
    <name evidence="1" type="ORF">DN92_01525</name>
</gene>
<evidence type="ECO:0000313" key="2">
    <source>
        <dbReference type="Proteomes" id="UP000501090"/>
    </source>
</evidence>
<organism evidence="1 2">
    <name type="scientific">Polynucleobacter arcticus</name>
    <dbReference type="NCBI Taxonomy" id="1743165"/>
    <lineage>
        <taxon>Bacteria</taxon>
        <taxon>Pseudomonadati</taxon>
        <taxon>Pseudomonadota</taxon>
        <taxon>Betaproteobacteria</taxon>
        <taxon>Burkholderiales</taxon>
        <taxon>Burkholderiaceae</taxon>
        <taxon>Polynucleobacter</taxon>
    </lineage>
</organism>
<protein>
    <submittedName>
        <fullName evidence="1">Toxin-antitoxin system HicB family antitoxin</fullName>
    </submittedName>
</protein>
<dbReference type="RefSeq" id="WP_173959593.1">
    <property type="nucleotide sequence ID" value="NZ_CBCSCC010000006.1"/>
</dbReference>